<feature type="transmembrane region" description="Helical" evidence="1">
    <location>
        <begin position="12"/>
        <end position="36"/>
    </location>
</feature>
<accession>A0A101GY83</accession>
<name>A0A101GY83_9BACT</name>
<keyword evidence="1" id="KW-0472">Membrane</keyword>
<keyword evidence="1" id="KW-0812">Transmembrane</keyword>
<evidence type="ECO:0000256" key="1">
    <source>
        <dbReference type="SAM" id="Phobius"/>
    </source>
</evidence>
<proteinExistence type="predicted"/>
<keyword evidence="1" id="KW-1133">Transmembrane helix</keyword>
<comment type="caution">
    <text evidence="2">The sequence shown here is derived from an EMBL/GenBank/DDBJ whole genome shotgun (WGS) entry which is preliminary data.</text>
</comment>
<protein>
    <submittedName>
        <fullName evidence="2">Uncharacterized protein</fullName>
    </submittedName>
</protein>
<sequence length="270" mass="31472">MEKKKSFGDIVIGIFELVSAIVLVIVAWVPLFFLFLSSESEMKTEVVNSIELESLKYRGAKLYWEDGNPMPEERLEVFYTVIDSLSDDVKEKYSLDRNPTDFFYLTAEEYYWGELTGGVERKVAAFQRGTEIFLSPLLVDSNNAGPYTSFNAYLYGPWEEFDSNQIANDGDFAMSLVHEYVHVVQFYYPEFLSKYAKDAGWQGDTKPEEDEMFYRVLSSYSLENPSEDMSDTFQYSYLCGNNLEALSEVRLQYIEDFWAIPREEYCRNFH</sequence>
<gene>
    <name evidence="2" type="ORF">XD87_0441</name>
</gene>
<organism evidence="2 3">
    <name type="scientific">candidate division WS6 bacterium 36_33</name>
    <dbReference type="NCBI Taxonomy" id="1641388"/>
    <lineage>
        <taxon>Bacteria</taxon>
        <taxon>Candidatus Dojkabacteria</taxon>
    </lineage>
</organism>
<dbReference type="AlphaFoldDB" id="A0A101GY83"/>
<dbReference type="PATRIC" id="fig|1641388.3.peg.458"/>
<dbReference type="Proteomes" id="UP000053469">
    <property type="component" value="Unassembled WGS sequence"/>
</dbReference>
<evidence type="ECO:0000313" key="3">
    <source>
        <dbReference type="Proteomes" id="UP000053469"/>
    </source>
</evidence>
<dbReference type="EMBL" id="LGGI01000069">
    <property type="protein sequence ID" value="KUK66873.1"/>
    <property type="molecule type" value="Genomic_DNA"/>
</dbReference>
<evidence type="ECO:0000313" key="2">
    <source>
        <dbReference type="EMBL" id="KUK66873.1"/>
    </source>
</evidence>
<reference evidence="3" key="1">
    <citation type="journal article" date="2015" name="MBio">
        <title>Genome-Resolved Metagenomic Analysis Reveals Roles for Candidate Phyla and Other Microbial Community Members in Biogeochemical Transformations in Oil Reservoirs.</title>
        <authorList>
            <person name="Hu P."/>
            <person name="Tom L."/>
            <person name="Singh A."/>
            <person name="Thomas B.C."/>
            <person name="Baker B.J."/>
            <person name="Piceno Y.M."/>
            <person name="Andersen G.L."/>
            <person name="Banfield J.F."/>
        </authorList>
    </citation>
    <scope>NUCLEOTIDE SEQUENCE [LARGE SCALE GENOMIC DNA]</scope>
</reference>